<sequence length="452" mass="49749">MLKKTLLSIMAAAAMTACSQVETTSVNPDPEGTGYITFSPVVPKATRGTVTKIDQLKNQGFYVVAYGENSFYFNRLLAEYKEAADDNKGAGFYLPGKYSWPSYELTFSAWYPPTLPANGGSATAYDKDGNVMAGQYVSQPVWSGDGSGLEKGQEIRGFVPATVHANQTDIVIARTKATSATYGKGQPVKLNFRHILSQVSFKAKKKSGDQLRIEIKEIELRNIPSKGNFVFRKSNDFTTDGNVTEGTTNPTLIPADHWEIIAPTGSNLTYGDEAGNNVNLQRYKHTLSTPVVLEPVAEGTEGDAVELLGDGGNMMLIPQNFSGNYYNGNPWAWAENRDEKGAYLALKMKVFRKVITEDPDNSWVQIFPIASEGDMETEDHYGYAAVGIVSKEGAQEWKPGYHYVYTLNFTDEGVGKHDPENPEKGGDDILGDYIWFTVTVDDWIPTDQTPEL</sequence>
<feature type="chain" id="PRO_5047261454" evidence="1">
    <location>
        <begin position="20"/>
        <end position="452"/>
    </location>
</feature>
<organism evidence="2 3">
    <name type="scientific">Alistipes intestinihominis</name>
    <dbReference type="NCBI Taxonomy" id="3133172"/>
    <lineage>
        <taxon>Bacteria</taxon>
        <taxon>Pseudomonadati</taxon>
        <taxon>Bacteroidota</taxon>
        <taxon>Bacteroidia</taxon>
        <taxon>Bacteroidales</taxon>
        <taxon>Rikenellaceae</taxon>
        <taxon>Alistipes</taxon>
    </lineage>
</organism>
<dbReference type="RefSeq" id="WP_349094187.1">
    <property type="nucleotide sequence ID" value="NZ_JBBMFL010000008.1"/>
</dbReference>
<dbReference type="InterPro" id="IPR025049">
    <property type="entry name" value="Mfa-like_1"/>
</dbReference>
<dbReference type="CDD" id="cd13120">
    <property type="entry name" value="BF2867_like_N"/>
    <property type="match status" value="1"/>
</dbReference>
<evidence type="ECO:0000256" key="1">
    <source>
        <dbReference type="SAM" id="SignalP"/>
    </source>
</evidence>
<dbReference type="Pfam" id="PF13149">
    <property type="entry name" value="Mfa_like_1"/>
    <property type="match status" value="1"/>
</dbReference>
<gene>
    <name evidence="2" type="ORF">WMO46_08380</name>
</gene>
<keyword evidence="3" id="KW-1185">Reference proteome</keyword>
<accession>A0ABV1GXQ5</accession>
<dbReference type="Proteomes" id="UP001460202">
    <property type="component" value="Unassembled WGS sequence"/>
</dbReference>
<reference evidence="2 3" key="1">
    <citation type="submission" date="2024-03" db="EMBL/GenBank/DDBJ databases">
        <title>Human intestinal bacterial collection.</title>
        <authorList>
            <person name="Pauvert C."/>
            <person name="Hitch T.C.A."/>
            <person name="Clavel T."/>
        </authorList>
    </citation>
    <scope>NUCLEOTIDE SEQUENCE [LARGE SCALE GENOMIC DNA]</scope>
    <source>
        <strain evidence="2 3">CLA-KB-H122</strain>
    </source>
</reference>
<evidence type="ECO:0000313" key="2">
    <source>
        <dbReference type="EMBL" id="MEQ2544961.1"/>
    </source>
</evidence>
<keyword evidence="1" id="KW-0732">Signal</keyword>
<name>A0ABV1GXQ5_9BACT</name>
<comment type="caution">
    <text evidence="2">The sequence shown here is derived from an EMBL/GenBank/DDBJ whole genome shotgun (WGS) entry which is preliminary data.</text>
</comment>
<protein>
    <submittedName>
        <fullName evidence="2">Fimbrillin family protein</fullName>
    </submittedName>
</protein>
<dbReference type="EMBL" id="JBBMFL010000008">
    <property type="protein sequence ID" value="MEQ2544961.1"/>
    <property type="molecule type" value="Genomic_DNA"/>
</dbReference>
<evidence type="ECO:0000313" key="3">
    <source>
        <dbReference type="Proteomes" id="UP001460202"/>
    </source>
</evidence>
<feature type="signal peptide" evidence="1">
    <location>
        <begin position="1"/>
        <end position="19"/>
    </location>
</feature>
<proteinExistence type="predicted"/>
<dbReference type="PROSITE" id="PS51257">
    <property type="entry name" value="PROKAR_LIPOPROTEIN"/>
    <property type="match status" value="1"/>
</dbReference>